<sequence length="144" mass="15885">MQQHFDVGVDLWSATSYKLLREEAMEVERWNRLHPTSAPKVSRVASLLGESSAPIVAVSDFMRAIPDQISRYVTNRPFAVLGTDGMGRSDTREALRRHFEIDAPHIVVSVLYQLALAGSIPATAVEQAIKKYGLNPESVSALHA</sequence>
<protein>
    <submittedName>
        <fullName evidence="2">Unannotated protein</fullName>
    </submittedName>
</protein>
<dbReference type="InterPro" id="IPR055152">
    <property type="entry name" value="Transketolase-like_C_2"/>
</dbReference>
<evidence type="ECO:0000313" key="2">
    <source>
        <dbReference type="EMBL" id="CAB4985151.1"/>
    </source>
</evidence>
<dbReference type="EMBL" id="CAFBOT010000039">
    <property type="protein sequence ID" value="CAB4985151.1"/>
    <property type="molecule type" value="Genomic_DNA"/>
</dbReference>
<proteinExistence type="predicted"/>
<evidence type="ECO:0000259" key="1">
    <source>
        <dbReference type="Pfam" id="PF22613"/>
    </source>
</evidence>
<dbReference type="Gene3D" id="3.40.50.920">
    <property type="match status" value="1"/>
</dbReference>
<organism evidence="2">
    <name type="scientific">freshwater metagenome</name>
    <dbReference type="NCBI Taxonomy" id="449393"/>
    <lineage>
        <taxon>unclassified sequences</taxon>
        <taxon>metagenomes</taxon>
        <taxon>ecological metagenomes</taxon>
    </lineage>
</organism>
<dbReference type="SUPFAM" id="SSF52922">
    <property type="entry name" value="TK C-terminal domain-like"/>
    <property type="match status" value="1"/>
</dbReference>
<accession>A0A6J7MVX2</accession>
<dbReference type="InterPro" id="IPR051157">
    <property type="entry name" value="PDH/Transketolase"/>
</dbReference>
<reference evidence="2" key="1">
    <citation type="submission" date="2020-05" db="EMBL/GenBank/DDBJ databases">
        <authorList>
            <person name="Chiriac C."/>
            <person name="Salcher M."/>
            <person name="Ghai R."/>
            <person name="Kavagutti S V."/>
        </authorList>
    </citation>
    <scope>NUCLEOTIDE SEQUENCE</scope>
</reference>
<dbReference type="InterPro" id="IPR009014">
    <property type="entry name" value="Transketo_C/PFOR_II"/>
</dbReference>
<gene>
    <name evidence="2" type="ORF">UFOPK4000_00350</name>
</gene>
<dbReference type="PANTHER" id="PTHR43825:SF3">
    <property type="entry name" value="PYRUVATE DEHYDROGENASE E1 COMPONENT"/>
    <property type="match status" value="1"/>
</dbReference>
<name>A0A6J7MVX2_9ZZZZ</name>
<dbReference type="Pfam" id="PF22613">
    <property type="entry name" value="Transketolase_C_1"/>
    <property type="match status" value="1"/>
</dbReference>
<dbReference type="AlphaFoldDB" id="A0A6J7MVX2"/>
<dbReference type="PANTHER" id="PTHR43825">
    <property type="entry name" value="PYRUVATE DEHYDROGENASE E1 COMPONENT"/>
    <property type="match status" value="1"/>
</dbReference>
<feature type="domain" description="Transketolase-like C-terminal" evidence="1">
    <location>
        <begin position="5"/>
        <end position="102"/>
    </location>
</feature>